<evidence type="ECO:0000313" key="1">
    <source>
        <dbReference type="EMBL" id="CAG6449818.1"/>
    </source>
</evidence>
<reference evidence="1" key="1">
    <citation type="submission" date="2021-05" db="EMBL/GenBank/DDBJ databases">
        <authorList>
            <person name="Alioto T."/>
            <person name="Alioto T."/>
            <person name="Gomez Garrido J."/>
        </authorList>
    </citation>
    <scope>NUCLEOTIDE SEQUENCE</scope>
</reference>
<proteinExistence type="predicted"/>
<sequence length="109" mass="12769">MLNCNFLTEYNSTLKLFTTRLPSINATFNTSIILRSSHDLLVAGWICYDARKSRRWRPRRNRLPNLQHRLGSFLFRDGGQFRPVWSVGSQWNDDLSQLNFLIVLLLLAD</sequence>
<dbReference type="AlphaFoldDB" id="A0A8D8EXI1"/>
<name>A0A8D8EXI1_CULPI</name>
<dbReference type="EMBL" id="HBUE01014107">
    <property type="protein sequence ID" value="CAG6449818.1"/>
    <property type="molecule type" value="Transcribed_RNA"/>
</dbReference>
<protein>
    <submittedName>
        <fullName evidence="1">(northern house mosquito) hypothetical protein</fullName>
    </submittedName>
</protein>
<accession>A0A8D8EXI1</accession>
<organism evidence="1">
    <name type="scientific">Culex pipiens</name>
    <name type="common">House mosquito</name>
    <dbReference type="NCBI Taxonomy" id="7175"/>
    <lineage>
        <taxon>Eukaryota</taxon>
        <taxon>Metazoa</taxon>
        <taxon>Ecdysozoa</taxon>
        <taxon>Arthropoda</taxon>
        <taxon>Hexapoda</taxon>
        <taxon>Insecta</taxon>
        <taxon>Pterygota</taxon>
        <taxon>Neoptera</taxon>
        <taxon>Endopterygota</taxon>
        <taxon>Diptera</taxon>
        <taxon>Nematocera</taxon>
        <taxon>Culicoidea</taxon>
        <taxon>Culicidae</taxon>
        <taxon>Culicinae</taxon>
        <taxon>Culicini</taxon>
        <taxon>Culex</taxon>
        <taxon>Culex</taxon>
    </lineage>
</organism>
<dbReference type="EMBL" id="HBUE01014106">
    <property type="protein sequence ID" value="CAG6449817.1"/>
    <property type="molecule type" value="Transcribed_RNA"/>
</dbReference>